<reference evidence="3 5" key="2">
    <citation type="submission" date="2018-06" db="EMBL/GenBank/DDBJ databases">
        <authorList>
            <consortium name="Pathogen Informatics"/>
            <person name="Doyle S."/>
        </authorList>
    </citation>
    <scope>NUCLEOTIDE SEQUENCE [LARGE SCALE GENOMIC DNA]</scope>
    <source>
        <strain evidence="3 5">NCTC13492</strain>
    </source>
</reference>
<reference evidence="2 4" key="1">
    <citation type="submission" date="2016-10" db="EMBL/GenBank/DDBJ databases">
        <authorList>
            <person name="Varghese N."/>
            <person name="Submissions S."/>
        </authorList>
    </citation>
    <scope>NUCLEOTIDE SEQUENCE [LARGE SCALE GENOMIC DNA]</scope>
    <source>
        <strain evidence="2 4">DSM 19299</strain>
    </source>
</reference>
<keyword evidence="4" id="KW-1185">Reference proteome</keyword>
<feature type="signal peptide" evidence="1">
    <location>
        <begin position="1"/>
        <end position="18"/>
    </location>
</feature>
<evidence type="ECO:0000313" key="2">
    <source>
        <dbReference type="EMBL" id="SDJ56940.1"/>
    </source>
</evidence>
<dbReference type="EMBL" id="UAWB01000012">
    <property type="protein sequence ID" value="SQB46169.1"/>
    <property type="molecule type" value="Genomic_DNA"/>
</dbReference>
<protein>
    <recommendedName>
        <fullName evidence="6">DUF4932 domain-containing protein</fullName>
    </recommendedName>
</protein>
<evidence type="ECO:0000256" key="1">
    <source>
        <dbReference type="SAM" id="SignalP"/>
    </source>
</evidence>
<name>A0A2X2Z8Z8_CHRJE</name>
<dbReference type="Proteomes" id="UP000251670">
    <property type="component" value="Unassembled WGS sequence"/>
</dbReference>
<dbReference type="STRING" id="445960.SAMN05421542_3837"/>
<evidence type="ECO:0000313" key="3">
    <source>
        <dbReference type="EMBL" id="SQB46169.1"/>
    </source>
</evidence>
<evidence type="ECO:0008006" key="6">
    <source>
        <dbReference type="Google" id="ProtNLM"/>
    </source>
</evidence>
<feature type="chain" id="PRO_5017030533" description="DUF4932 domain-containing protein" evidence="1">
    <location>
        <begin position="19"/>
        <end position="456"/>
    </location>
</feature>
<dbReference type="Proteomes" id="UP000199426">
    <property type="component" value="Unassembled WGS sequence"/>
</dbReference>
<accession>A0A2X2Z8Z8</accession>
<dbReference type="OrthoDB" id="861310at2"/>
<organism evidence="3 5">
    <name type="scientific">Chryseobacterium jejuense</name>
    <dbReference type="NCBI Taxonomy" id="445960"/>
    <lineage>
        <taxon>Bacteria</taxon>
        <taxon>Pseudomonadati</taxon>
        <taxon>Bacteroidota</taxon>
        <taxon>Flavobacteriia</taxon>
        <taxon>Flavobacteriales</taxon>
        <taxon>Weeksellaceae</taxon>
        <taxon>Chryseobacterium group</taxon>
        <taxon>Chryseobacterium</taxon>
    </lineage>
</organism>
<sequence>MKQKFFALFFLLSFWAFGQKVNFNIKYSEQLAVFVFIQNLSEHYPENVFKTAFSQSKYNTQKYKDLIVKFERLPIDYSYSFDEYPYGSKIPMQSRDILKKNLIETNNLNDFKLRSIGILPNVSLQSITEVISAFTPIYNELIYIPNKGQFEPQLKEISRYSKEKNMEYYFQRGLQFYDSNWDVSIPFEIAMYPLPNSTGFTAQAFYNNFISAVQTNLKDYKSFFSVMLHETYHIINDEQSLAVKKSIAKDFKDNPSKYSNYAYQLMNEALATALGNGYVYESLSGKTDSNDWYYSKYVDLMAKKIYPTVKEYIAQKKPIDKNFIDTYIKIYEENFPGWINELDHIMTYRYILSENRKDFNMIGQMYPMRSSEESETQISMLSLEKMKKTPLTKIIIISQNNNEKLNLVKSQFKELKQWNFTPDKEFQYKVLLDDKSQLLIINQHQSALQSFFTNFK</sequence>
<proteinExistence type="predicted"/>
<dbReference type="RefSeq" id="WP_089738306.1">
    <property type="nucleotide sequence ID" value="NZ_FNEG01000006.1"/>
</dbReference>
<evidence type="ECO:0000313" key="4">
    <source>
        <dbReference type="Proteomes" id="UP000199426"/>
    </source>
</evidence>
<keyword evidence="1" id="KW-0732">Signal</keyword>
<dbReference type="EMBL" id="FNEG01000006">
    <property type="protein sequence ID" value="SDJ56940.1"/>
    <property type="molecule type" value="Genomic_DNA"/>
</dbReference>
<gene>
    <name evidence="3" type="ORF">NCTC13492_03232</name>
    <name evidence="2" type="ORF">SAMN05421542_3837</name>
</gene>
<evidence type="ECO:0000313" key="5">
    <source>
        <dbReference type="Proteomes" id="UP000251670"/>
    </source>
</evidence>
<dbReference type="AlphaFoldDB" id="A0A2X2Z8Z8"/>